<evidence type="ECO:0000256" key="5">
    <source>
        <dbReference type="SAM" id="SignalP"/>
    </source>
</evidence>
<dbReference type="RefSeq" id="WP_380883558.1">
    <property type="nucleotide sequence ID" value="NZ_JBHUMB010000005.1"/>
</dbReference>
<name>A0ABW5U891_9SPHI</name>
<organism evidence="7 8">
    <name type="scientific">Sphingobacterium populi</name>
    <dbReference type="NCBI Taxonomy" id="1812824"/>
    <lineage>
        <taxon>Bacteria</taxon>
        <taxon>Pseudomonadati</taxon>
        <taxon>Bacteroidota</taxon>
        <taxon>Sphingobacteriia</taxon>
        <taxon>Sphingobacteriales</taxon>
        <taxon>Sphingobacteriaceae</taxon>
        <taxon>Sphingobacterium</taxon>
    </lineage>
</organism>
<dbReference type="EMBL" id="JBHUMB010000005">
    <property type="protein sequence ID" value="MFD2742129.1"/>
    <property type="molecule type" value="Genomic_DNA"/>
</dbReference>
<keyword evidence="5" id="KW-0732">Signal</keyword>
<dbReference type="Proteomes" id="UP001597418">
    <property type="component" value="Unassembled WGS sequence"/>
</dbReference>
<dbReference type="Gene3D" id="3.40.30.10">
    <property type="entry name" value="Glutaredoxin"/>
    <property type="match status" value="1"/>
</dbReference>
<dbReference type="InterPro" id="IPR050553">
    <property type="entry name" value="Thioredoxin_ResA/DsbE_sf"/>
</dbReference>
<evidence type="ECO:0000259" key="6">
    <source>
        <dbReference type="PROSITE" id="PS51352"/>
    </source>
</evidence>
<protein>
    <submittedName>
        <fullName evidence="7">TlpA family protein disulfide reductase</fullName>
    </submittedName>
</protein>
<feature type="chain" id="PRO_5045104759" evidence="5">
    <location>
        <begin position="19"/>
        <end position="494"/>
    </location>
</feature>
<dbReference type="Pfam" id="PF08534">
    <property type="entry name" value="Redoxin"/>
    <property type="match status" value="1"/>
</dbReference>
<evidence type="ECO:0000256" key="3">
    <source>
        <dbReference type="ARBA" id="ARBA00023157"/>
    </source>
</evidence>
<keyword evidence="8" id="KW-1185">Reference proteome</keyword>
<feature type="domain" description="Thioredoxin" evidence="6">
    <location>
        <begin position="327"/>
        <end position="482"/>
    </location>
</feature>
<dbReference type="PANTHER" id="PTHR42852:SF6">
    <property type="entry name" value="THIOL:DISULFIDE INTERCHANGE PROTEIN DSBE"/>
    <property type="match status" value="1"/>
</dbReference>
<dbReference type="PROSITE" id="PS51352">
    <property type="entry name" value="THIOREDOXIN_2"/>
    <property type="match status" value="1"/>
</dbReference>
<evidence type="ECO:0000313" key="7">
    <source>
        <dbReference type="EMBL" id="MFD2742129.1"/>
    </source>
</evidence>
<gene>
    <name evidence="7" type="ORF">ACFSQ6_01835</name>
</gene>
<dbReference type="InterPro" id="IPR036249">
    <property type="entry name" value="Thioredoxin-like_sf"/>
</dbReference>
<evidence type="ECO:0000256" key="1">
    <source>
        <dbReference type="ARBA" id="ARBA00004196"/>
    </source>
</evidence>
<reference evidence="8" key="1">
    <citation type="journal article" date="2019" name="Int. J. Syst. Evol. Microbiol.">
        <title>The Global Catalogue of Microorganisms (GCM) 10K type strain sequencing project: providing services to taxonomists for standard genome sequencing and annotation.</title>
        <authorList>
            <consortium name="The Broad Institute Genomics Platform"/>
            <consortium name="The Broad Institute Genome Sequencing Center for Infectious Disease"/>
            <person name="Wu L."/>
            <person name="Ma J."/>
        </authorList>
    </citation>
    <scope>NUCLEOTIDE SEQUENCE [LARGE SCALE GENOMIC DNA]</scope>
    <source>
        <strain evidence="8">KCTC 42247</strain>
    </source>
</reference>
<accession>A0ABW5U891</accession>
<keyword evidence="2" id="KW-0201">Cytochrome c-type biogenesis</keyword>
<dbReference type="SUPFAM" id="SSF52833">
    <property type="entry name" value="Thioredoxin-like"/>
    <property type="match status" value="1"/>
</dbReference>
<sequence>MKYLLLCFFCSCHFFLFAQKTTTLAGRINYAGDKSRMLLTLTHPSHLTPIQIPVSAQGTFDVDLSSLIDVPMQVDLHVQVDSLIQRGESVAICIAPSYHLLFEARVDTATFRIDRKQMRMAGEGSEINNIFIQNLAVNYLWSDIELPLAQYIEDLNTSVSKTAQTLDSLAQRQPDLPYIQEWKSLLVTDNTYYGLWQFLGNYAYSNDLTMSEVMQNLPRLGFPDLWTQVNNPNNLHSRSFQLFLSYLNSFVASDFFAYPEAVAQQYADHSLKDIYILNELFSGQVRDVVLHQNISKRIQKTRTLDEALQLQKTVALIENEHYLRDLKSKSDEVVKFASQIEQGKVVSADIIVRNERTGATLKLKDIEGKVIYLETWASWCGPCLVEIPHLKKLKEHYQDNENIIFASIALADDKRDAREKIIADQQMDWLLLEDAKKQFQDFFQINAIPHTVILNGQGIIVDNDGIRPSSPQAIEYLDALLSEAAARELAVDKE</sequence>
<evidence type="ECO:0000313" key="8">
    <source>
        <dbReference type="Proteomes" id="UP001597418"/>
    </source>
</evidence>
<evidence type="ECO:0000256" key="2">
    <source>
        <dbReference type="ARBA" id="ARBA00022748"/>
    </source>
</evidence>
<keyword evidence="4" id="KW-0676">Redox-active center</keyword>
<dbReference type="InterPro" id="IPR013740">
    <property type="entry name" value="Redoxin"/>
</dbReference>
<dbReference type="PANTHER" id="PTHR42852">
    <property type="entry name" value="THIOL:DISULFIDE INTERCHANGE PROTEIN DSBE"/>
    <property type="match status" value="1"/>
</dbReference>
<proteinExistence type="predicted"/>
<comment type="subcellular location">
    <subcellularLocation>
        <location evidence="1">Cell envelope</location>
    </subcellularLocation>
</comment>
<feature type="signal peptide" evidence="5">
    <location>
        <begin position="1"/>
        <end position="18"/>
    </location>
</feature>
<dbReference type="CDD" id="cd02966">
    <property type="entry name" value="TlpA_like_family"/>
    <property type="match status" value="1"/>
</dbReference>
<evidence type="ECO:0000256" key="4">
    <source>
        <dbReference type="ARBA" id="ARBA00023284"/>
    </source>
</evidence>
<dbReference type="InterPro" id="IPR013766">
    <property type="entry name" value="Thioredoxin_domain"/>
</dbReference>
<keyword evidence="3" id="KW-1015">Disulfide bond</keyword>
<comment type="caution">
    <text evidence="7">The sequence shown here is derived from an EMBL/GenBank/DDBJ whole genome shotgun (WGS) entry which is preliminary data.</text>
</comment>